<keyword evidence="2" id="KW-1185">Reference proteome</keyword>
<reference evidence="2" key="1">
    <citation type="journal article" date="2021" name="Science">
        <title>Hunting the eagle killer: A cyanobacterial neurotoxin causes vacuolar myelinopathy.</title>
        <authorList>
            <person name="Breinlinger S."/>
            <person name="Phillips T.J."/>
            <person name="Haram B.N."/>
            <person name="Mares J."/>
            <person name="Martinez Yerena J.A."/>
            <person name="Hrouzek P."/>
            <person name="Sobotka R."/>
            <person name="Henderson W.M."/>
            <person name="Schmieder P."/>
            <person name="Williams S.M."/>
            <person name="Lauderdale J.D."/>
            <person name="Wilde H.D."/>
            <person name="Gerrin W."/>
            <person name="Kust A."/>
            <person name="Washington J.W."/>
            <person name="Wagner C."/>
            <person name="Geier B."/>
            <person name="Liebeke M."/>
            <person name="Enke H."/>
            <person name="Niedermeyer T.H.J."/>
            <person name="Wilde S.B."/>
        </authorList>
    </citation>
    <scope>NUCLEOTIDE SEQUENCE [LARGE SCALE GENOMIC DNA]</scope>
    <source>
        <strain evidence="2">Thurmond2011</strain>
    </source>
</reference>
<protein>
    <submittedName>
        <fullName evidence="1">Uncharacterized protein</fullName>
    </submittedName>
</protein>
<comment type="caution">
    <text evidence="1">The sequence shown here is derived from an EMBL/GenBank/DDBJ whole genome shotgun (WGS) entry which is preliminary data.</text>
</comment>
<organism evidence="1 2">
    <name type="scientific">Aetokthonos hydrillicola Thurmond2011</name>
    <dbReference type="NCBI Taxonomy" id="2712845"/>
    <lineage>
        <taxon>Bacteria</taxon>
        <taxon>Bacillati</taxon>
        <taxon>Cyanobacteriota</taxon>
        <taxon>Cyanophyceae</taxon>
        <taxon>Nostocales</taxon>
        <taxon>Hapalosiphonaceae</taxon>
        <taxon>Aetokthonos</taxon>
    </lineage>
</organism>
<dbReference type="EMBL" id="JAALHA020000012">
    <property type="protein sequence ID" value="MDR9897383.1"/>
    <property type="molecule type" value="Genomic_DNA"/>
</dbReference>
<dbReference type="AlphaFoldDB" id="A0AAP5I9E3"/>
<sequence length="49" mass="5760">MSLIMVYLWWITSEVLLLRPLSRINVLRFTLPYKEFAFFAILATLAIKG</sequence>
<accession>A0AAP5I9E3</accession>
<evidence type="ECO:0000313" key="1">
    <source>
        <dbReference type="EMBL" id="MDR9897383.1"/>
    </source>
</evidence>
<proteinExistence type="predicted"/>
<evidence type="ECO:0000313" key="2">
    <source>
        <dbReference type="Proteomes" id="UP000667802"/>
    </source>
</evidence>
<dbReference type="Proteomes" id="UP000667802">
    <property type="component" value="Unassembled WGS sequence"/>
</dbReference>
<gene>
    <name evidence="1" type="ORF">G7B40_022845</name>
</gene>
<name>A0AAP5I9E3_9CYAN</name>